<keyword evidence="3" id="KW-0813">Transport</keyword>
<feature type="transmembrane region" description="Helical" evidence="10">
    <location>
        <begin position="183"/>
        <end position="204"/>
    </location>
</feature>
<dbReference type="EMBL" id="JAIFTL010000095">
    <property type="protein sequence ID" value="KAG9323595.1"/>
    <property type="molecule type" value="Genomic_DNA"/>
</dbReference>
<evidence type="ECO:0000256" key="7">
    <source>
        <dbReference type="ARBA" id="ARBA00023034"/>
    </source>
</evidence>
<dbReference type="GO" id="GO:0031201">
    <property type="term" value="C:SNARE complex"/>
    <property type="evidence" value="ECO:0007669"/>
    <property type="project" value="TreeGrafter"/>
</dbReference>
<evidence type="ECO:0000256" key="5">
    <source>
        <dbReference type="ARBA" id="ARBA00022927"/>
    </source>
</evidence>
<comment type="similarity">
    <text evidence="2">Belongs to the syntaxin family.</text>
</comment>
<dbReference type="InterPro" id="IPR000727">
    <property type="entry name" value="T_SNARE_dom"/>
</dbReference>
<sequence>MASVDEILSIIAAIFFMLALFQFSFRYMKSRWGIYFFVMTFCLLRVVAYSIRAYLNSGAITPADNSFMNLAIAELILLSIGVVFIMKLLARLYGTILPKLRAQTSSGPDLFERCLVERTKFFLLPLIVLVIAGAIYSTPGHSTSEQHLGLVLRKIGICLLMILGAWYLHAAFTYRSRYPGNRYAFTVALAVTLLFDITLIYKLVATFYADAQNQTVVYFIFQALMELIGLSVLSVDLQAYFLGGPFSAEEEDIEIAQHGATLLFLQFRNSYSGSHTAALRQQYSQQQQHQASLLATSNQDGYDNNERVGLMDSAETTIELMMLPPKWVDIVDEVDEELDRIKTNIQKLDAMHKKHLLPGFDDRIQEERDIERLTDEITQQFHLSQKRIKRINAESRQSSSNQEQIMSRNVQMSLAQKVQDASAIFRQKQNTYMQRMRGVELRNKDIFSGVQPMSSSISDDQDEGGFTSAQQAFAEQSNANVTQREQEINHISRSIFQLADIFKDLQSMVIDQGTLLDRIDFNVEQASVHLQDAVYELDEGEKYQKKARNRKIILLLILIIVGLFIILIFKPRHRDAPAPTPLSVPQIPAPVLTPPPAPVLTPPPAPVLTPPPAPLAARAGMLASLDRPLVVRL</sequence>
<dbReference type="CDD" id="cd15845">
    <property type="entry name" value="SNARE_syntaxin16"/>
    <property type="match status" value="1"/>
</dbReference>
<comment type="caution">
    <text evidence="12">The sequence shown here is derived from an EMBL/GenBank/DDBJ whole genome shotgun (WGS) entry which is preliminary data.</text>
</comment>
<dbReference type="InterPro" id="IPR045242">
    <property type="entry name" value="Syntaxin"/>
</dbReference>
<feature type="transmembrane region" description="Helical" evidence="10">
    <location>
        <begin position="6"/>
        <end position="25"/>
    </location>
</feature>
<evidence type="ECO:0000256" key="4">
    <source>
        <dbReference type="ARBA" id="ARBA00022692"/>
    </source>
</evidence>
<feature type="transmembrane region" description="Helical" evidence="10">
    <location>
        <begin position="151"/>
        <end position="171"/>
    </location>
</feature>
<keyword evidence="8" id="KW-0175">Coiled coil</keyword>
<organism evidence="12 13">
    <name type="scientific">Mortierella alpina</name>
    <name type="common">Oleaginous fungus</name>
    <name type="synonym">Mortierella renispora</name>
    <dbReference type="NCBI Taxonomy" id="64518"/>
    <lineage>
        <taxon>Eukaryota</taxon>
        <taxon>Fungi</taxon>
        <taxon>Fungi incertae sedis</taxon>
        <taxon>Mucoromycota</taxon>
        <taxon>Mortierellomycotina</taxon>
        <taxon>Mortierellomycetes</taxon>
        <taxon>Mortierellales</taxon>
        <taxon>Mortierellaceae</taxon>
        <taxon>Mortierella</taxon>
    </lineage>
</organism>
<dbReference type="GO" id="GO:0006886">
    <property type="term" value="P:intracellular protein transport"/>
    <property type="evidence" value="ECO:0007669"/>
    <property type="project" value="TreeGrafter"/>
</dbReference>
<dbReference type="GO" id="GO:0000149">
    <property type="term" value="F:SNARE binding"/>
    <property type="evidence" value="ECO:0007669"/>
    <property type="project" value="TreeGrafter"/>
</dbReference>
<feature type="transmembrane region" description="Helical" evidence="10">
    <location>
        <begin position="32"/>
        <end position="55"/>
    </location>
</feature>
<proteinExistence type="inferred from homology"/>
<feature type="transmembrane region" description="Helical" evidence="10">
    <location>
        <begin position="552"/>
        <end position="569"/>
    </location>
</feature>
<evidence type="ECO:0000256" key="1">
    <source>
        <dbReference type="ARBA" id="ARBA00004409"/>
    </source>
</evidence>
<dbReference type="SUPFAM" id="SSF47661">
    <property type="entry name" value="t-snare proteins"/>
    <property type="match status" value="1"/>
</dbReference>
<accession>A0A9P8A697</accession>
<comment type="subcellular location">
    <subcellularLocation>
        <location evidence="1">Golgi apparatus membrane</location>
        <topology evidence="1">Single-pass type IV membrane protein</topology>
    </subcellularLocation>
</comment>
<evidence type="ECO:0000256" key="6">
    <source>
        <dbReference type="ARBA" id="ARBA00022989"/>
    </source>
</evidence>
<dbReference type="GO" id="GO:0006906">
    <property type="term" value="P:vesicle fusion"/>
    <property type="evidence" value="ECO:0007669"/>
    <property type="project" value="TreeGrafter"/>
</dbReference>
<keyword evidence="5" id="KW-0653">Protein transport</keyword>
<dbReference type="SMART" id="SM00397">
    <property type="entry name" value="t_SNARE"/>
    <property type="match status" value="1"/>
</dbReference>
<keyword evidence="7" id="KW-0333">Golgi apparatus</keyword>
<dbReference type="Proteomes" id="UP000717515">
    <property type="component" value="Unassembled WGS sequence"/>
</dbReference>
<feature type="domain" description="T-SNARE coiled-coil homology" evidence="11">
    <location>
        <begin position="478"/>
        <end position="540"/>
    </location>
</feature>
<dbReference type="Gene3D" id="1.20.58.70">
    <property type="match status" value="1"/>
</dbReference>
<dbReference type="PANTHER" id="PTHR19957">
    <property type="entry name" value="SYNTAXIN"/>
    <property type="match status" value="1"/>
</dbReference>
<dbReference type="AlphaFoldDB" id="A0A9P8A697"/>
<feature type="transmembrane region" description="Helical" evidence="10">
    <location>
        <begin position="67"/>
        <end position="90"/>
    </location>
</feature>
<evidence type="ECO:0000256" key="8">
    <source>
        <dbReference type="ARBA" id="ARBA00023054"/>
    </source>
</evidence>
<evidence type="ECO:0000259" key="11">
    <source>
        <dbReference type="PROSITE" id="PS50192"/>
    </source>
</evidence>
<evidence type="ECO:0000313" key="13">
    <source>
        <dbReference type="Proteomes" id="UP000717515"/>
    </source>
</evidence>
<dbReference type="Pfam" id="PF05739">
    <property type="entry name" value="SNARE"/>
    <property type="match status" value="1"/>
</dbReference>
<evidence type="ECO:0000256" key="2">
    <source>
        <dbReference type="ARBA" id="ARBA00009063"/>
    </source>
</evidence>
<dbReference type="GO" id="GO:0048278">
    <property type="term" value="P:vesicle docking"/>
    <property type="evidence" value="ECO:0007669"/>
    <property type="project" value="TreeGrafter"/>
</dbReference>
<feature type="transmembrane region" description="Helical" evidence="10">
    <location>
        <begin position="121"/>
        <end position="139"/>
    </location>
</feature>
<name>A0A9P8A697_MORAP</name>
<evidence type="ECO:0000256" key="3">
    <source>
        <dbReference type="ARBA" id="ARBA00022448"/>
    </source>
</evidence>
<keyword evidence="9 10" id="KW-0472">Membrane</keyword>
<feature type="transmembrane region" description="Helical" evidence="10">
    <location>
        <begin position="216"/>
        <end position="235"/>
    </location>
</feature>
<dbReference type="PROSITE" id="PS50192">
    <property type="entry name" value="T_SNARE"/>
    <property type="match status" value="1"/>
</dbReference>
<keyword evidence="4 10" id="KW-0812">Transmembrane</keyword>
<keyword evidence="6 10" id="KW-1133">Transmembrane helix</keyword>
<dbReference type="InterPro" id="IPR010989">
    <property type="entry name" value="SNARE"/>
</dbReference>
<dbReference type="GO" id="GO:0005484">
    <property type="term" value="F:SNAP receptor activity"/>
    <property type="evidence" value="ECO:0007669"/>
    <property type="project" value="TreeGrafter"/>
</dbReference>
<gene>
    <name evidence="12" type="ORF">KVV02_004845</name>
</gene>
<evidence type="ECO:0000256" key="10">
    <source>
        <dbReference type="SAM" id="Phobius"/>
    </source>
</evidence>
<reference evidence="12" key="1">
    <citation type="submission" date="2021-07" db="EMBL/GenBank/DDBJ databases">
        <title>Draft genome of Mortierella alpina, strain LL118, isolated from an aspen leaf litter sample.</title>
        <authorList>
            <person name="Yang S."/>
            <person name="Vinatzer B.A."/>
        </authorList>
    </citation>
    <scope>NUCLEOTIDE SEQUENCE</scope>
    <source>
        <strain evidence="12">LL118</strain>
    </source>
</reference>
<protein>
    <recommendedName>
        <fullName evidence="11">t-SNARE coiled-coil homology domain-containing protein</fullName>
    </recommendedName>
</protein>
<evidence type="ECO:0000256" key="9">
    <source>
        <dbReference type="ARBA" id="ARBA00023136"/>
    </source>
</evidence>
<dbReference type="PANTHER" id="PTHR19957:SF83">
    <property type="entry name" value="SYNTAXIN-16"/>
    <property type="match status" value="1"/>
</dbReference>
<evidence type="ECO:0000313" key="12">
    <source>
        <dbReference type="EMBL" id="KAG9323595.1"/>
    </source>
</evidence>
<dbReference type="GO" id="GO:0000139">
    <property type="term" value="C:Golgi membrane"/>
    <property type="evidence" value="ECO:0007669"/>
    <property type="project" value="UniProtKB-SubCell"/>
</dbReference>